<name>A0ABU2MKJ2_9ACTN</name>
<gene>
    <name evidence="10" type="ORF">RM590_05115</name>
</gene>
<proteinExistence type="predicted"/>
<dbReference type="Pfam" id="PF18967">
    <property type="entry name" value="PycTM"/>
    <property type="match status" value="1"/>
</dbReference>
<evidence type="ECO:0000256" key="5">
    <source>
        <dbReference type="ARBA" id="ARBA00022989"/>
    </source>
</evidence>
<evidence type="ECO:0000256" key="8">
    <source>
        <dbReference type="SAM" id="Phobius"/>
    </source>
</evidence>
<dbReference type="Proteomes" id="UP001183246">
    <property type="component" value="Unassembled WGS sequence"/>
</dbReference>
<comment type="caution">
    <text evidence="10">The sequence shown here is derived from an EMBL/GenBank/DDBJ whole genome shotgun (WGS) entry which is preliminary data.</text>
</comment>
<feature type="transmembrane region" description="Helical" evidence="8">
    <location>
        <begin position="34"/>
        <end position="56"/>
    </location>
</feature>
<keyword evidence="2" id="KW-1003">Cell membrane</keyword>
<organism evidence="10 11">
    <name type="scientific">Streptomyces litchfieldiae</name>
    <dbReference type="NCBI Taxonomy" id="3075543"/>
    <lineage>
        <taxon>Bacteria</taxon>
        <taxon>Bacillati</taxon>
        <taxon>Actinomycetota</taxon>
        <taxon>Actinomycetes</taxon>
        <taxon>Kitasatosporales</taxon>
        <taxon>Streptomycetaceae</taxon>
        <taxon>Streptomyces</taxon>
    </lineage>
</organism>
<feature type="transmembrane region" description="Helical" evidence="8">
    <location>
        <begin position="150"/>
        <end position="170"/>
    </location>
</feature>
<keyword evidence="7 8" id="KW-0472">Membrane</keyword>
<evidence type="ECO:0000313" key="10">
    <source>
        <dbReference type="EMBL" id="MDT0342015.1"/>
    </source>
</evidence>
<evidence type="ECO:0000259" key="9">
    <source>
        <dbReference type="Pfam" id="PF18967"/>
    </source>
</evidence>
<dbReference type="EMBL" id="JAVREL010000002">
    <property type="protein sequence ID" value="MDT0342015.1"/>
    <property type="molecule type" value="Genomic_DNA"/>
</dbReference>
<protein>
    <submittedName>
        <fullName evidence="10">DUF5706 domain-containing protein</fullName>
    </submittedName>
</protein>
<keyword evidence="4" id="KW-0547">Nucleotide-binding</keyword>
<evidence type="ECO:0000256" key="1">
    <source>
        <dbReference type="ARBA" id="ARBA00004236"/>
    </source>
</evidence>
<sequence>MSDPDPPPRSFPQPLAEQLLAEIRVEIGRADSKAAMLVAALGAAAALFGGTVAQSGWTPGALPVAGQVLWWCGTLSLGLSLAAFLLAVAPRYGRRRWEAGDPLTYFGDVLRAARQGELPAALAETDESAERRLVRALAINSRIAALKLRWVRLGLTAFAAGGLLLPMALLSR</sequence>
<feature type="domain" description="Pycsar effector protein" evidence="9">
    <location>
        <begin position="16"/>
        <end position="169"/>
    </location>
</feature>
<accession>A0ABU2MKJ2</accession>
<feature type="transmembrane region" description="Helical" evidence="8">
    <location>
        <begin position="68"/>
        <end position="89"/>
    </location>
</feature>
<reference evidence="11" key="1">
    <citation type="submission" date="2023-07" db="EMBL/GenBank/DDBJ databases">
        <title>30 novel species of actinomycetes from the DSMZ collection.</title>
        <authorList>
            <person name="Nouioui I."/>
        </authorList>
    </citation>
    <scope>NUCLEOTIDE SEQUENCE [LARGE SCALE GENOMIC DNA]</scope>
    <source>
        <strain evidence="11">DSM 44938</strain>
    </source>
</reference>
<evidence type="ECO:0000256" key="3">
    <source>
        <dbReference type="ARBA" id="ARBA00022692"/>
    </source>
</evidence>
<comment type="subcellular location">
    <subcellularLocation>
        <location evidence="1">Cell membrane</location>
    </subcellularLocation>
</comment>
<keyword evidence="5 8" id="KW-1133">Transmembrane helix</keyword>
<evidence type="ECO:0000256" key="6">
    <source>
        <dbReference type="ARBA" id="ARBA00023118"/>
    </source>
</evidence>
<keyword evidence="3 8" id="KW-0812">Transmembrane</keyword>
<evidence type="ECO:0000256" key="2">
    <source>
        <dbReference type="ARBA" id="ARBA00022475"/>
    </source>
</evidence>
<evidence type="ECO:0000256" key="7">
    <source>
        <dbReference type="ARBA" id="ARBA00023136"/>
    </source>
</evidence>
<keyword evidence="6" id="KW-0051">Antiviral defense</keyword>
<dbReference type="InterPro" id="IPR043760">
    <property type="entry name" value="PycTM_dom"/>
</dbReference>
<keyword evidence="11" id="KW-1185">Reference proteome</keyword>
<dbReference type="RefSeq" id="WP_311703147.1">
    <property type="nucleotide sequence ID" value="NZ_JAVREL010000002.1"/>
</dbReference>
<evidence type="ECO:0000313" key="11">
    <source>
        <dbReference type="Proteomes" id="UP001183246"/>
    </source>
</evidence>
<evidence type="ECO:0000256" key="4">
    <source>
        <dbReference type="ARBA" id="ARBA00022741"/>
    </source>
</evidence>